<dbReference type="EMBL" id="RCMK01000144">
    <property type="protein sequence ID" value="KAG2946980.1"/>
    <property type="molecule type" value="Genomic_DNA"/>
</dbReference>
<dbReference type="Proteomes" id="UP000697107">
    <property type="component" value="Unassembled WGS sequence"/>
</dbReference>
<reference evidence="1" key="1">
    <citation type="submission" date="2018-10" db="EMBL/GenBank/DDBJ databases">
        <title>Effector identification in a new, highly contiguous assembly of the strawberry crown rot pathogen Phytophthora cactorum.</title>
        <authorList>
            <person name="Armitage A.D."/>
            <person name="Nellist C.F."/>
            <person name="Bates H."/>
            <person name="Vickerstaff R.J."/>
            <person name="Harrison R.J."/>
        </authorList>
    </citation>
    <scope>NUCLEOTIDE SEQUENCE</scope>
    <source>
        <strain evidence="1">4040</strain>
        <strain evidence="2">P415</strain>
    </source>
</reference>
<dbReference type="AlphaFoldDB" id="A0A8T1DZ35"/>
<proteinExistence type="predicted"/>
<accession>A0A8T1DZ35</accession>
<dbReference type="Proteomes" id="UP000736787">
    <property type="component" value="Unassembled WGS sequence"/>
</dbReference>
<sequence>MVILTFSYVSTGVVYVNGLCLMVEAPQLDEAVTGDSSCSSAAYSGPRDGGGDDEACSKAVELIFSTSVDRNRRVNENAVLCKATTGTSAPNLSAFFILLLR</sequence>
<gene>
    <name evidence="1" type="ORF">PC117_g7191</name>
    <name evidence="2" type="ORF">PC118_g6215</name>
</gene>
<comment type="caution">
    <text evidence="1">The sequence shown here is derived from an EMBL/GenBank/DDBJ whole genome shotgun (WGS) entry which is preliminary data.</text>
</comment>
<protein>
    <submittedName>
        <fullName evidence="1">Uncharacterized protein</fullName>
    </submittedName>
</protein>
<evidence type="ECO:0000313" key="3">
    <source>
        <dbReference type="Proteomes" id="UP000736787"/>
    </source>
</evidence>
<organism evidence="1 3">
    <name type="scientific">Phytophthora cactorum</name>
    <dbReference type="NCBI Taxonomy" id="29920"/>
    <lineage>
        <taxon>Eukaryota</taxon>
        <taxon>Sar</taxon>
        <taxon>Stramenopiles</taxon>
        <taxon>Oomycota</taxon>
        <taxon>Peronosporomycetes</taxon>
        <taxon>Peronosporales</taxon>
        <taxon>Peronosporaceae</taxon>
        <taxon>Phytophthora</taxon>
    </lineage>
</organism>
<name>A0A8T1DZ35_9STRA</name>
<evidence type="ECO:0000313" key="1">
    <source>
        <dbReference type="EMBL" id="KAG2946980.1"/>
    </source>
</evidence>
<dbReference type="EMBL" id="RCML01000135">
    <property type="protein sequence ID" value="KAG2989376.1"/>
    <property type="molecule type" value="Genomic_DNA"/>
</dbReference>
<evidence type="ECO:0000313" key="2">
    <source>
        <dbReference type="EMBL" id="KAG2989376.1"/>
    </source>
</evidence>